<gene>
    <name evidence="3" type="ORF">ACTOB_004821</name>
</gene>
<feature type="chain" id="PRO_5045780340" description="SHOCT domain-containing protein" evidence="2">
    <location>
        <begin position="19"/>
        <end position="94"/>
    </location>
</feature>
<evidence type="ECO:0000313" key="3">
    <source>
        <dbReference type="EMBL" id="WIM92863.1"/>
    </source>
</evidence>
<dbReference type="EMBL" id="CP126980">
    <property type="protein sequence ID" value="WIM92863.1"/>
    <property type="molecule type" value="Genomic_DNA"/>
</dbReference>
<dbReference type="RefSeq" id="WP_284914070.1">
    <property type="nucleotide sequence ID" value="NZ_CP126980.1"/>
</dbReference>
<evidence type="ECO:0000256" key="1">
    <source>
        <dbReference type="SAM" id="MobiDB-lite"/>
    </source>
</evidence>
<reference evidence="3 4" key="1">
    <citation type="submission" date="2023-06" db="EMBL/GenBank/DDBJ databases">
        <authorList>
            <person name="Yushchuk O."/>
            <person name="Binda E."/>
            <person name="Ruckert-Reed C."/>
            <person name="Fedorenko V."/>
            <person name="Kalinowski J."/>
            <person name="Marinelli F."/>
        </authorList>
    </citation>
    <scope>NUCLEOTIDE SEQUENCE [LARGE SCALE GENOMIC DNA]</scope>
    <source>
        <strain evidence="3 4">NRRL 3884</strain>
    </source>
</reference>
<feature type="region of interest" description="Disordered" evidence="1">
    <location>
        <begin position="72"/>
        <end position="94"/>
    </location>
</feature>
<evidence type="ECO:0008006" key="5">
    <source>
        <dbReference type="Google" id="ProtNLM"/>
    </source>
</evidence>
<proteinExistence type="predicted"/>
<feature type="signal peptide" evidence="2">
    <location>
        <begin position="1"/>
        <end position="18"/>
    </location>
</feature>
<protein>
    <recommendedName>
        <fullName evidence="5">SHOCT domain-containing protein</fullName>
    </recommendedName>
</protein>
<evidence type="ECO:0000313" key="4">
    <source>
        <dbReference type="Proteomes" id="UP001240150"/>
    </source>
</evidence>
<evidence type="ECO:0000256" key="2">
    <source>
        <dbReference type="SAM" id="SignalP"/>
    </source>
</evidence>
<accession>A0ABY8W8V0</accession>
<sequence>MFYLVLFTMALLFTAVFAAWPAVTAVPSKDATASPDLEDRLVRATTLEGALAAQLVRGEINRGQYQHALERLAARDDEEHPLSVPEKGDSSTGA</sequence>
<name>A0ABY8W8V0_9ACTN</name>
<keyword evidence="2" id="KW-0732">Signal</keyword>
<organism evidence="3 4">
    <name type="scientific">Actinoplanes oblitus</name>
    <dbReference type="NCBI Taxonomy" id="3040509"/>
    <lineage>
        <taxon>Bacteria</taxon>
        <taxon>Bacillati</taxon>
        <taxon>Actinomycetota</taxon>
        <taxon>Actinomycetes</taxon>
        <taxon>Micromonosporales</taxon>
        <taxon>Micromonosporaceae</taxon>
        <taxon>Actinoplanes</taxon>
    </lineage>
</organism>
<keyword evidence="4" id="KW-1185">Reference proteome</keyword>
<dbReference type="Proteomes" id="UP001240150">
    <property type="component" value="Chromosome"/>
</dbReference>